<dbReference type="GO" id="GO:0008270">
    <property type="term" value="F:zinc ion binding"/>
    <property type="evidence" value="ECO:0007669"/>
    <property type="project" value="InterPro"/>
</dbReference>
<dbReference type="GO" id="GO:0005634">
    <property type="term" value="C:nucleus"/>
    <property type="evidence" value="ECO:0007669"/>
    <property type="project" value="UniProtKB-SubCell"/>
</dbReference>
<feature type="region of interest" description="Disordered" evidence="8">
    <location>
        <begin position="267"/>
        <end position="290"/>
    </location>
</feature>
<gene>
    <name evidence="10" type="ORF">N7515_008585</name>
</gene>
<organism evidence="10 11">
    <name type="scientific">Penicillium bovifimosum</name>
    <dbReference type="NCBI Taxonomy" id="126998"/>
    <lineage>
        <taxon>Eukaryota</taxon>
        <taxon>Fungi</taxon>
        <taxon>Dikarya</taxon>
        <taxon>Ascomycota</taxon>
        <taxon>Pezizomycotina</taxon>
        <taxon>Eurotiomycetes</taxon>
        <taxon>Eurotiomycetidae</taxon>
        <taxon>Eurotiales</taxon>
        <taxon>Aspergillaceae</taxon>
        <taxon>Penicillium</taxon>
    </lineage>
</organism>
<keyword evidence="3" id="KW-0862">Zinc</keyword>
<evidence type="ECO:0000256" key="1">
    <source>
        <dbReference type="ARBA" id="ARBA00004123"/>
    </source>
</evidence>
<comment type="caution">
    <text evidence="10">The sequence shown here is derived from an EMBL/GenBank/DDBJ whole genome shotgun (WGS) entry which is preliminary data.</text>
</comment>
<keyword evidence="6" id="KW-0804">Transcription</keyword>
<dbReference type="GeneID" id="81408499"/>
<evidence type="ECO:0000256" key="2">
    <source>
        <dbReference type="ARBA" id="ARBA00022723"/>
    </source>
</evidence>
<evidence type="ECO:0000256" key="5">
    <source>
        <dbReference type="ARBA" id="ARBA00023125"/>
    </source>
</evidence>
<dbReference type="SMART" id="SM00066">
    <property type="entry name" value="GAL4"/>
    <property type="match status" value="1"/>
</dbReference>
<sequence>MPKQPPTSPDHIKSPTPPPITAVPPFRSVSACNRCRLRKHRCDQRLPRCEACSKAQVRCVGYDPLTKQEVPRSYLAFLETRVGYLEQLLMDHGIGFKAAAAYDEAETRRIEAGMGMRDEVVRSGRKRKLVQTDDFDPDVDLDDVPTKQAKRIAQVNVLLAEIVNEGCLHRGCEGVSGRGRTRRKGGGSFEGRGIPWSPRSLDSVGRSGRLESPGSLDSLSSELDRVVQERHGNEMSLLVAGSTLGREDRGLGRNERVGLVDFEIEMPHKPLGGSHTSEKEDSSEAESEAKFDIAADLLRGRRERRDQRRGRYDLLDEFLVGWAD</sequence>
<feature type="region of interest" description="Disordered" evidence="8">
    <location>
        <begin position="1"/>
        <end position="20"/>
    </location>
</feature>
<evidence type="ECO:0000259" key="9">
    <source>
        <dbReference type="PROSITE" id="PS50048"/>
    </source>
</evidence>
<evidence type="ECO:0000313" key="11">
    <source>
        <dbReference type="Proteomes" id="UP001149079"/>
    </source>
</evidence>
<keyword evidence="7" id="KW-0539">Nucleus</keyword>
<dbReference type="PROSITE" id="PS50048">
    <property type="entry name" value="ZN2_CY6_FUNGAL_2"/>
    <property type="match status" value="1"/>
</dbReference>
<dbReference type="GO" id="GO:0045944">
    <property type="term" value="P:positive regulation of transcription by RNA polymerase II"/>
    <property type="evidence" value="ECO:0007669"/>
    <property type="project" value="TreeGrafter"/>
</dbReference>
<reference evidence="10" key="2">
    <citation type="journal article" date="2023" name="IMA Fungus">
        <title>Comparative genomic study of the Penicillium genus elucidates a diverse pangenome and 15 lateral gene transfer events.</title>
        <authorList>
            <person name="Petersen C."/>
            <person name="Sorensen T."/>
            <person name="Nielsen M.R."/>
            <person name="Sondergaard T.E."/>
            <person name="Sorensen J.L."/>
            <person name="Fitzpatrick D.A."/>
            <person name="Frisvad J.C."/>
            <person name="Nielsen K.L."/>
        </authorList>
    </citation>
    <scope>NUCLEOTIDE SEQUENCE</scope>
    <source>
        <strain evidence="10">IBT 22155</strain>
    </source>
</reference>
<evidence type="ECO:0000313" key="10">
    <source>
        <dbReference type="EMBL" id="KAJ5124760.1"/>
    </source>
</evidence>
<dbReference type="EMBL" id="JAPQKL010000006">
    <property type="protein sequence ID" value="KAJ5124760.1"/>
    <property type="molecule type" value="Genomic_DNA"/>
</dbReference>
<evidence type="ECO:0000256" key="4">
    <source>
        <dbReference type="ARBA" id="ARBA00023015"/>
    </source>
</evidence>
<dbReference type="GO" id="GO:0043565">
    <property type="term" value="F:sequence-specific DNA binding"/>
    <property type="evidence" value="ECO:0007669"/>
    <property type="project" value="TreeGrafter"/>
</dbReference>
<feature type="compositionally biased region" description="Basic and acidic residues" evidence="8">
    <location>
        <begin position="276"/>
        <end position="290"/>
    </location>
</feature>
<feature type="domain" description="Zn(2)-C6 fungal-type" evidence="9">
    <location>
        <begin position="31"/>
        <end position="60"/>
    </location>
</feature>
<feature type="region of interest" description="Disordered" evidence="8">
    <location>
        <begin position="173"/>
        <end position="221"/>
    </location>
</feature>
<dbReference type="PROSITE" id="PS00463">
    <property type="entry name" value="ZN2_CY6_FUNGAL_1"/>
    <property type="match status" value="1"/>
</dbReference>
<evidence type="ECO:0000256" key="8">
    <source>
        <dbReference type="SAM" id="MobiDB-lite"/>
    </source>
</evidence>
<comment type="subcellular location">
    <subcellularLocation>
        <location evidence="1">Nucleus</location>
    </subcellularLocation>
</comment>
<name>A0A9W9GN84_9EURO</name>
<dbReference type="Pfam" id="PF00172">
    <property type="entry name" value="Zn_clus"/>
    <property type="match status" value="1"/>
</dbReference>
<reference evidence="10" key="1">
    <citation type="submission" date="2022-11" db="EMBL/GenBank/DDBJ databases">
        <authorList>
            <person name="Petersen C."/>
        </authorList>
    </citation>
    <scope>NUCLEOTIDE SEQUENCE</scope>
    <source>
        <strain evidence="10">IBT 22155</strain>
    </source>
</reference>
<dbReference type="Gene3D" id="4.10.240.10">
    <property type="entry name" value="Zn(2)-C6 fungal-type DNA-binding domain"/>
    <property type="match status" value="1"/>
</dbReference>
<keyword evidence="11" id="KW-1185">Reference proteome</keyword>
<dbReference type="OrthoDB" id="2399539at2759"/>
<dbReference type="PANTHER" id="PTHR47782">
    <property type="entry name" value="ZN(II)2CYS6 TRANSCRIPTION FACTOR (EUROFUNG)-RELATED"/>
    <property type="match status" value="1"/>
</dbReference>
<dbReference type="CDD" id="cd00067">
    <property type="entry name" value="GAL4"/>
    <property type="match status" value="1"/>
</dbReference>
<evidence type="ECO:0000256" key="7">
    <source>
        <dbReference type="ARBA" id="ARBA00023242"/>
    </source>
</evidence>
<dbReference type="Proteomes" id="UP001149079">
    <property type="component" value="Unassembled WGS sequence"/>
</dbReference>
<dbReference type="RefSeq" id="XP_056519159.1">
    <property type="nucleotide sequence ID" value="XM_056669329.1"/>
</dbReference>
<keyword evidence="4" id="KW-0805">Transcription regulation</keyword>
<dbReference type="AlphaFoldDB" id="A0A9W9GN84"/>
<dbReference type="InterPro" id="IPR001138">
    <property type="entry name" value="Zn2Cys6_DnaBD"/>
</dbReference>
<keyword evidence="5" id="KW-0238">DNA-binding</keyword>
<dbReference type="FunFam" id="4.10.240.10:FF:000006">
    <property type="entry name" value="Positive regulator of purine utilization"/>
    <property type="match status" value="1"/>
</dbReference>
<dbReference type="GO" id="GO:0000981">
    <property type="term" value="F:DNA-binding transcription factor activity, RNA polymerase II-specific"/>
    <property type="evidence" value="ECO:0007669"/>
    <property type="project" value="InterPro"/>
</dbReference>
<protein>
    <recommendedName>
        <fullName evidence="9">Zn(2)-C6 fungal-type domain-containing protein</fullName>
    </recommendedName>
</protein>
<dbReference type="CDD" id="cd14723">
    <property type="entry name" value="ZIP_Ppr1"/>
    <property type="match status" value="1"/>
</dbReference>
<dbReference type="InterPro" id="IPR052202">
    <property type="entry name" value="Yeast_MetPath_Reg"/>
</dbReference>
<evidence type="ECO:0000256" key="6">
    <source>
        <dbReference type="ARBA" id="ARBA00023163"/>
    </source>
</evidence>
<proteinExistence type="predicted"/>
<dbReference type="PANTHER" id="PTHR47782:SF1">
    <property type="entry name" value="PYRIMIDINE PATHWAY REGULATORY PROTEIN 1"/>
    <property type="match status" value="1"/>
</dbReference>
<dbReference type="SUPFAM" id="SSF57701">
    <property type="entry name" value="Zn2/Cys6 DNA-binding domain"/>
    <property type="match status" value="1"/>
</dbReference>
<dbReference type="InterPro" id="IPR036864">
    <property type="entry name" value="Zn2-C6_fun-type_DNA-bd_sf"/>
</dbReference>
<keyword evidence="2" id="KW-0479">Metal-binding</keyword>
<evidence type="ECO:0000256" key="3">
    <source>
        <dbReference type="ARBA" id="ARBA00022833"/>
    </source>
</evidence>
<accession>A0A9W9GN84</accession>